<protein>
    <submittedName>
        <fullName evidence="2">Uncharacterized protein</fullName>
    </submittedName>
</protein>
<name>A0A8S2M0V1_9BILA</name>
<reference evidence="2" key="1">
    <citation type="submission" date="2021-02" db="EMBL/GenBank/DDBJ databases">
        <authorList>
            <person name="Nowell W R."/>
        </authorList>
    </citation>
    <scope>NUCLEOTIDE SEQUENCE</scope>
</reference>
<accession>A0A8S2M0V1</accession>
<dbReference type="EMBL" id="CAJNOK010011397">
    <property type="protein sequence ID" value="CAF1139134.1"/>
    <property type="molecule type" value="Genomic_DNA"/>
</dbReference>
<evidence type="ECO:0000313" key="3">
    <source>
        <dbReference type="Proteomes" id="UP000682733"/>
    </source>
</evidence>
<comment type="caution">
    <text evidence="2">The sequence shown here is derived from an EMBL/GenBank/DDBJ whole genome shotgun (WGS) entry which is preliminary data.</text>
</comment>
<evidence type="ECO:0000313" key="1">
    <source>
        <dbReference type="EMBL" id="CAF1139134.1"/>
    </source>
</evidence>
<sequence length="257" mass="29736">MKGLPSQTMYRTQGPFPVVGTLQQREQQASLGQIPCEFCQILCDSHHLQIHQASCASKPIINFREHFPLSSARGYFCTNQSLYEKLVSAQKCNTSFEELKCERNKLPPLKKPLIGEYIGIQGESNSGYLDATLYWMFAYNDVFDKLIYSPEVKNRQCMDYVSCDAILDLRHRLGKATKDHTFFKDEKDRTEFLRACEKLFHYSPIKTIHLDEKPKDDGSNITSNFVWECFDDNFERQLSTNVQNLFKNSLDASSTFY</sequence>
<dbReference type="EMBL" id="CAJOBA010025631">
    <property type="protein sequence ID" value="CAF3931763.1"/>
    <property type="molecule type" value="Genomic_DNA"/>
</dbReference>
<dbReference type="Proteomes" id="UP000677228">
    <property type="component" value="Unassembled WGS sequence"/>
</dbReference>
<dbReference type="Gene3D" id="3.90.70.10">
    <property type="entry name" value="Cysteine proteinases"/>
    <property type="match status" value="1"/>
</dbReference>
<dbReference type="Proteomes" id="UP000682733">
    <property type="component" value="Unassembled WGS sequence"/>
</dbReference>
<evidence type="ECO:0000313" key="2">
    <source>
        <dbReference type="EMBL" id="CAF3931763.1"/>
    </source>
</evidence>
<gene>
    <name evidence="1" type="ORF">OVA965_LOCUS21037</name>
    <name evidence="2" type="ORF">TMI583_LOCUS21591</name>
</gene>
<proteinExistence type="predicted"/>
<dbReference type="AlphaFoldDB" id="A0A8S2M0V1"/>
<organism evidence="2 3">
    <name type="scientific">Didymodactylos carnosus</name>
    <dbReference type="NCBI Taxonomy" id="1234261"/>
    <lineage>
        <taxon>Eukaryota</taxon>
        <taxon>Metazoa</taxon>
        <taxon>Spiralia</taxon>
        <taxon>Gnathifera</taxon>
        <taxon>Rotifera</taxon>
        <taxon>Eurotatoria</taxon>
        <taxon>Bdelloidea</taxon>
        <taxon>Philodinida</taxon>
        <taxon>Philodinidae</taxon>
        <taxon>Didymodactylos</taxon>
    </lineage>
</organism>